<feature type="non-terminal residue" evidence="7">
    <location>
        <position position="230"/>
    </location>
</feature>
<dbReference type="GO" id="GO:0005886">
    <property type="term" value="C:plasma membrane"/>
    <property type="evidence" value="ECO:0007669"/>
    <property type="project" value="UniProtKB-SubCell"/>
</dbReference>
<evidence type="ECO:0000256" key="5">
    <source>
        <dbReference type="ARBA" id="ARBA00023136"/>
    </source>
</evidence>
<proteinExistence type="predicted"/>
<sequence>MKKTTRIILLILGLALFAWFIQRTGWDDIRGTFETLGWFGLVVLIPYTIVFTIDTIGWRFTFGPTALKGIPFHVIWKIRLVGESINNVIPSMYVGGEAAKIYLLKRRNVTVITATSAAVRSKTAQSVAQSTFIAMGAIVTAFTLPAEHVGMKWAFVGMAIIGFTVMVLLFKIQKHGMFTTILGWVRKLGFKLQSLVSKEEKLRELDDQIYEFYNRDQKYFRWCTFTYLIG</sequence>
<evidence type="ECO:0008006" key="8">
    <source>
        <dbReference type="Google" id="ProtNLM"/>
    </source>
</evidence>
<evidence type="ECO:0000256" key="3">
    <source>
        <dbReference type="ARBA" id="ARBA00022692"/>
    </source>
</evidence>
<organism evidence="7">
    <name type="scientific">marine metagenome</name>
    <dbReference type="NCBI Taxonomy" id="408172"/>
    <lineage>
        <taxon>unclassified sequences</taxon>
        <taxon>metagenomes</taxon>
        <taxon>ecological metagenomes</taxon>
    </lineage>
</organism>
<keyword evidence="4 6" id="KW-1133">Transmembrane helix</keyword>
<evidence type="ECO:0000256" key="2">
    <source>
        <dbReference type="ARBA" id="ARBA00022475"/>
    </source>
</evidence>
<feature type="transmembrane region" description="Helical" evidence="6">
    <location>
        <begin position="39"/>
        <end position="58"/>
    </location>
</feature>
<keyword evidence="2" id="KW-1003">Cell membrane</keyword>
<dbReference type="AlphaFoldDB" id="A0A383CXF9"/>
<reference evidence="7" key="1">
    <citation type="submission" date="2018-05" db="EMBL/GenBank/DDBJ databases">
        <authorList>
            <person name="Lanie J.A."/>
            <person name="Ng W.-L."/>
            <person name="Kazmierczak K.M."/>
            <person name="Andrzejewski T.M."/>
            <person name="Davidsen T.M."/>
            <person name="Wayne K.J."/>
            <person name="Tettelin H."/>
            <person name="Glass J.I."/>
            <person name="Rusch D."/>
            <person name="Podicherti R."/>
            <person name="Tsui H.-C.T."/>
            <person name="Winkler M.E."/>
        </authorList>
    </citation>
    <scope>NUCLEOTIDE SEQUENCE</scope>
</reference>
<protein>
    <recommendedName>
        <fullName evidence="8">Flippase-like domain-containing protein</fullName>
    </recommendedName>
</protein>
<comment type="subcellular location">
    <subcellularLocation>
        <location evidence="1">Cell membrane</location>
        <topology evidence="1">Multi-pass membrane protein</topology>
    </subcellularLocation>
</comment>
<dbReference type="Pfam" id="PF03706">
    <property type="entry name" value="LPG_synthase_TM"/>
    <property type="match status" value="1"/>
</dbReference>
<keyword evidence="3 6" id="KW-0812">Transmembrane</keyword>
<gene>
    <name evidence="7" type="ORF">METZ01_LOCUS489553</name>
</gene>
<evidence type="ECO:0000256" key="6">
    <source>
        <dbReference type="SAM" id="Phobius"/>
    </source>
</evidence>
<dbReference type="InterPro" id="IPR022791">
    <property type="entry name" value="L-PG_synthase/AglD"/>
</dbReference>
<evidence type="ECO:0000256" key="4">
    <source>
        <dbReference type="ARBA" id="ARBA00022989"/>
    </source>
</evidence>
<accession>A0A383CXF9</accession>
<evidence type="ECO:0000256" key="1">
    <source>
        <dbReference type="ARBA" id="ARBA00004651"/>
    </source>
</evidence>
<feature type="transmembrane region" description="Helical" evidence="6">
    <location>
        <begin position="150"/>
        <end position="170"/>
    </location>
</feature>
<feature type="transmembrane region" description="Helical" evidence="6">
    <location>
        <begin position="126"/>
        <end position="144"/>
    </location>
</feature>
<dbReference type="EMBL" id="UINC01212389">
    <property type="protein sequence ID" value="SVE36699.1"/>
    <property type="molecule type" value="Genomic_DNA"/>
</dbReference>
<keyword evidence="5 6" id="KW-0472">Membrane</keyword>
<evidence type="ECO:0000313" key="7">
    <source>
        <dbReference type="EMBL" id="SVE36699.1"/>
    </source>
</evidence>
<name>A0A383CXF9_9ZZZZ</name>